<dbReference type="Pfam" id="PF08241">
    <property type="entry name" value="Methyltransf_11"/>
    <property type="match status" value="1"/>
</dbReference>
<sequence>MASSERFGYEWDKYHQILPEYEEQFRKWVTPLKPEDFRGKTILDAGCGIGRNSYWPLRYGAKSVLAFDLDPRTVNVARRNLKQFRNAIVRSGNIYDIPGKETFDISHAIGVISHLEDPERAIRQLAKATKQGGKVIIWTLSYEGNEWVRRFFGPARFVTSWLPLSIVSKISFFLTIPVFVLVRLRFIKHPYFEQIAKYKFHHIRSIIFDHLIPKIVRYYRQDKARELLRRSGLRNIKINLVNNNSWTMIGVKPYAK</sequence>
<proteinExistence type="predicted"/>
<dbReference type="Proteomes" id="UP000177871">
    <property type="component" value="Unassembled WGS sequence"/>
</dbReference>
<dbReference type="InterPro" id="IPR029063">
    <property type="entry name" value="SAM-dependent_MTases_sf"/>
</dbReference>
<dbReference type="STRING" id="1798381.A2721_01055"/>
<protein>
    <recommendedName>
        <fullName evidence="2">Methyltransferase type 11 domain-containing protein</fullName>
    </recommendedName>
</protein>
<accession>A0A1F6A5G7</accession>
<evidence type="ECO:0000256" key="1">
    <source>
        <dbReference type="SAM" id="Phobius"/>
    </source>
</evidence>
<evidence type="ECO:0000313" key="4">
    <source>
        <dbReference type="Proteomes" id="UP000177871"/>
    </source>
</evidence>
<keyword evidence="1" id="KW-0812">Transmembrane</keyword>
<dbReference type="Gene3D" id="3.40.50.150">
    <property type="entry name" value="Vaccinia Virus protein VP39"/>
    <property type="match status" value="1"/>
</dbReference>
<feature type="transmembrane region" description="Helical" evidence="1">
    <location>
        <begin position="161"/>
        <end position="182"/>
    </location>
</feature>
<feature type="domain" description="Methyltransferase type 11" evidence="2">
    <location>
        <begin position="43"/>
        <end position="137"/>
    </location>
</feature>
<comment type="caution">
    <text evidence="3">The sequence shown here is derived from an EMBL/GenBank/DDBJ whole genome shotgun (WGS) entry which is preliminary data.</text>
</comment>
<dbReference type="InterPro" id="IPR013216">
    <property type="entry name" value="Methyltransf_11"/>
</dbReference>
<dbReference type="AlphaFoldDB" id="A0A1F6A5G7"/>
<keyword evidence="1" id="KW-1133">Transmembrane helix</keyword>
<dbReference type="EMBL" id="MFJK01000004">
    <property type="protein sequence ID" value="OGG19724.1"/>
    <property type="molecule type" value="Genomic_DNA"/>
</dbReference>
<name>A0A1F6A5G7_9BACT</name>
<dbReference type="PANTHER" id="PTHR43591">
    <property type="entry name" value="METHYLTRANSFERASE"/>
    <property type="match status" value="1"/>
</dbReference>
<organism evidence="3 4">
    <name type="scientific">Candidatus Gottesmanbacteria bacterium RIFCSPHIGHO2_01_FULL_47_48</name>
    <dbReference type="NCBI Taxonomy" id="1798381"/>
    <lineage>
        <taxon>Bacteria</taxon>
        <taxon>Candidatus Gottesmaniibacteriota</taxon>
    </lineage>
</organism>
<dbReference type="SUPFAM" id="SSF53335">
    <property type="entry name" value="S-adenosyl-L-methionine-dependent methyltransferases"/>
    <property type="match status" value="1"/>
</dbReference>
<dbReference type="CDD" id="cd02440">
    <property type="entry name" value="AdoMet_MTases"/>
    <property type="match status" value="1"/>
</dbReference>
<evidence type="ECO:0000313" key="3">
    <source>
        <dbReference type="EMBL" id="OGG19724.1"/>
    </source>
</evidence>
<keyword evidence="1" id="KW-0472">Membrane</keyword>
<gene>
    <name evidence="3" type="ORF">A2721_01055</name>
</gene>
<reference evidence="3 4" key="1">
    <citation type="journal article" date="2016" name="Nat. Commun.">
        <title>Thousands of microbial genomes shed light on interconnected biogeochemical processes in an aquifer system.</title>
        <authorList>
            <person name="Anantharaman K."/>
            <person name="Brown C.T."/>
            <person name="Hug L.A."/>
            <person name="Sharon I."/>
            <person name="Castelle C.J."/>
            <person name="Probst A.J."/>
            <person name="Thomas B.C."/>
            <person name="Singh A."/>
            <person name="Wilkins M.J."/>
            <person name="Karaoz U."/>
            <person name="Brodie E.L."/>
            <person name="Williams K.H."/>
            <person name="Hubbard S.S."/>
            <person name="Banfield J.F."/>
        </authorList>
    </citation>
    <scope>NUCLEOTIDE SEQUENCE [LARGE SCALE GENOMIC DNA]</scope>
</reference>
<dbReference type="GO" id="GO:0008757">
    <property type="term" value="F:S-adenosylmethionine-dependent methyltransferase activity"/>
    <property type="evidence" value="ECO:0007669"/>
    <property type="project" value="InterPro"/>
</dbReference>
<evidence type="ECO:0000259" key="2">
    <source>
        <dbReference type="Pfam" id="PF08241"/>
    </source>
</evidence>